<feature type="region of interest" description="Disordered" evidence="1">
    <location>
        <begin position="812"/>
        <end position="843"/>
    </location>
</feature>
<evidence type="ECO:0000256" key="1">
    <source>
        <dbReference type="SAM" id="MobiDB-lite"/>
    </source>
</evidence>
<accession>A0A1Y2F5M2</accession>
<feature type="region of interest" description="Disordered" evidence="1">
    <location>
        <begin position="247"/>
        <end position="276"/>
    </location>
</feature>
<name>A0A1Y2F5M2_9FUNG</name>
<feature type="region of interest" description="Disordered" evidence="1">
    <location>
        <begin position="155"/>
        <end position="178"/>
    </location>
</feature>
<organism evidence="3 4">
    <name type="scientific">Neocallimastix californiae</name>
    <dbReference type="NCBI Taxonomy" id="1754190"/>
    <lineage>
        <taxon>Eukaryota</taxon>
        <taxon>Fungi</taxon>
        <taxon>Fungi incertae sedis</taxon>
        <taxon>Chytridiomycota</taxon>
        <taxon>Chytridiomycota incertae sedis</taxon>
        <taxon>Neocallimastigomycetes</taxon>
        <taxon>Neocallimastigales</taxon>
        <taxon>Neocallimastigaceae</taxon>
        <taxon>Neocallimastix</taxon>
    </lineage>
</organism>
<keyword evidence="2" id="KW-1133">Transmembrane helix</keyword>
<feature type="region of interest" description="Disordered" evidence="1">
    <location>
        <begin position="651"/>
        <end position="697"/>
    </location>
</feature>
<feature type="region of interest" description="Disordered" evidence="1">
    <location>
        <begin position="717"/>
        <end position="778"/>
    </location>
</feature>
<protein>
    <submittedName>
        <fullName evidence="3">Uncharacterized protein</fullName>
    </submittedName>
</protein>
<feature type="compositionally biased region" description="Basic and acidic residues" evidence="1">
    <location>
        <begin position="752"/>
        <end position="762"/>
    </location>
</feature>
<reference evidence="3 4" key="1">
    <citation type="submission" date="2016-08" db="EMBL/GenBank/DDBJ databases">
        <title>A Parts List for Fungal Cellulosomes Revealed by Comparative Genomics.</title>
        <authorList>
            <consortium name="DOE Joint Genome Institute"/>
            <person name="Haitjema C.H."/>
            <person name="Gilmore S.P."/>
            <person name="Henske J.K."/>
            <person name="Solomon K.V."/>
            <person name="De Groot R."/>
            <person name="Kuo A."/>
            <person name="Mondo S.J."/>
            <person name="Salamov A.A."/>
            <person name="Labutti K."/>
            <person name="Zhao Z."/>
            <person name="Chiniquy J."/>
            <person name="Barry K."/>
            <person name="Brewer H.M."/>
            <person name="Purvine S.O."/>
            <person name="Wright A.T."/>
            <person name="Boxma B."/>
            <person name="Van Alen T."/>
            <person name="Hackstein J.H."/>
            <person name="Baker S.E."/>
            <person name="Grigoriev I.V."/>
            <person name="O'Malley M.A."/>
        </authorList>
    </citation>
    <scope>NUCLEOTIDE SEQUENCE [LARGE SCALE GENOMIC DNA]</scope>
    <source>
        <strain evidence="3 4">G1</strain>
    </source>
</reference>
<proteinExistence type="predicted"/>
<keyword evidence="4" id="KW-1185">Reference proteome</keyword>
<feature type="transmembrane region" description="Helical" evidence="2">
    <location>
        <begin position="75"/>
        <end position="93"/>
    </location>
</feature>
<feature type="compositionally biased region" description="Basic and acidic residues" evidence="1">
    <location>
        <begin position="155"/>
        <end position="173"/>
    </location>
</feature>
<keyword evidence="2" id="KW-0812">Transmembrane</keyword>
<dbReference type="Proteomes" id="UP000193920">
    <property type="component" value="Unassembled WGS sequence"/>
</dbReference>
<dbReference type="OrthoDB" id="10610352at2759"/>
<gene>
    <name evidence="3" type="ORF">LY90DRAFT_664813</name>
</gene>
<feature type="compositionally biased region" description="Low complexity" evidence="1">
    <location>
        <begin position="255"/>
        <end position="264"/>
    </location>
</feature>
<dbReference type="STRING" id="1754190.A0A1Y2F5M2"/>
<feature type="compositionally biased region" description="Basic and acidic residues" evidence="1">
    <location>
        <begin position="196"/>
        <end position="206"/>
    </location>
</feature>
<dbReference type="EMBL" id="MCOG01000015">
    <property type="protein sequence ID" value="ORY79192.1"/>
    <property type="molecule type" value="Genomic_DNA"/>
</dbReference>
<comment type="caution">
    <text evidence="3">The sequence shown here is derived from an EMBL/GenBank/DDBJ whole genome shotgun (WGS) entry which is preliminary data.</text>
</comment>
<feature type="compositionally biased region" description="Low complexity" evidence="1">
    <location>
        <begin position="812"/>
        <end position="837"/>
    </location>
</feature>
<evidence type="ECO:0000313" key="4">
    <source>
        <dbReference type="Proteomes" id="UP000193920"/>
    </source>
</evidence>
<feature type="region of interest" description="Disordered" evidence="1">
    <location>
        <begin position="192"/>
        <end position="213"/>
    </location>
</feature>
<feature type="compositionally biased region" description="Basic residues" evidence="1">
    <location>
        <begin position="265"/>
        <end position="274"/>
    </location>
</feature>
<evidence type="ECO:0000313" key="3">
    <source>
        <dbReference type="EMBL" id="ORY79192.1"/>
    </source>
</evidence>
<feature type="transmembrane region" description="Helical" evidence="2">
    <location>
        <begin position="9"/>
        <end position="29"/>
    </location>
</feature>
<feature type="transmembrane region" description="Helical" evidence="2">
    <location>
        <begin position="99"/>
        <end position="118"/>
    </location>
</feature>
<feature type="compositionally biased region" description="Basic residues" evidence="1">
    <location>
        <begin position="732"/>
        <end position="751"/>
    </location>
</feature>
<feature type="transmembrane region" description="Helical" evidence="2">
    <location>
        <begin position="41"/>
        <end position="63"/>
    </location>
</feature>
<evidence type="ECO:0000256" key="2">
    <source>
        <dbReference type="SAM" id="Phobius"/>
    </source>
</evidence>
<keyword evidence="2" id="KW-0472">Membrane</keyword>
<dbReference type="AlphaFoldDB" id="A0A1Y2F5M2"/>
<sequence>MFLKRNNKHFYRFIIIFLIFCISLITFIFRDFTEELTGIQYFEFLFFYIEFIFYILGILLLYISNQPKYIKLYTSFYCAIIVINILALIIEYFEDKEIFLGVLCTIFRIILIFTLLYYQVKFYVNEKNTSNVKTRDVKIDINESDIKNSNNINIKEDADKKEQKGNETDKKTFQGDNFDQFTDEDITQTEIYVNNDNKKSNKDDNNSIKGKKRRQYWKNKRNFFINYTRYIFKRNFGNKDEALKRKSSSLKESSKSLSRSVNKSIRSHKSHKSSVKAPSNEEAYCYSFFIDESIMVPGYHTDGVKTIYIDDALPIAKPKPIYSCSDDNSSSITQKIQESVKNRNKRKVIKEIYHHDYVLPSILEKDSKEIDENYGTVMETNSEIGNETEINLGLGLDLDMNLDIDFDLEIENESEIETETELDRNHYYSNKDMVDIRGDESKKEDNITFNSLINHQSYSPHLSPKDELEEESLIVSIDQNNELSQSRLSSLPLSSPLTSSYIKDHSFIQDHSLNYNNSEQENNSNLTVNINQKYTSPSLLHYSPQKPLPVASQSSLSLSLSKESLPFQQQNQYKDHYDHQLQYHPSTILSTVSSIRSSTAGDNESDSQSLVGASEFNNHKSLIRANANSITDSTILTPSTPPTTLVMSTIPSSPTTLITPTTPTIPSSPTTLITSTTPTTPTMPSSPTTFITPTTPSSFTTTISTITNTTNVIQKNQNEISSNLPQKEHSLKEKKKKRHNNHKNHHKHRHTSDKIKKSKDTGSEIDPATENKKKKSKKKEAILLDDLMIPESMNILKEDLIHYNYNKYDFPSSPSSLSSTMSSPSSPTSTSFKTESPLIKRFY</sequence>